<evidence type="ECO:0000259" key="3">
    <source>
        <dbReference type="PROSITE" id="PS50801"/>
    </source>
</evidence>
<proteinExistence type="inferred from homology"/>
<dbReference type="SUPFAM" id="SSF52091">
    <property type="entry name" value="SpoIIaa-like"/>
    <property type="match status" value="1"/>
</dbReference>
<evidence type="ECO:0000313" key="4">
    <source>
        <dbReference type="EMBL" id="PFG34597.1"/>
    </source>
</evidence>
<dbReference type="GO" id="GO:0043856">
    <property type="term" value="F:anti-sigma factor antagonist activity"/>
    <property type="evidence" value="ECO:0007669"/>
    <property type="project" value="InterPro"/>
</dbReference>
<dbReference type="InterPro" id="IPR036513">
    <property type="entry name" value="STAS_dom_sf"/>
</dbReference>
<dbReference type="InterPro" id="IPR003658">
    <property type="entry name" value="Anti-sigma_ant"/>
</dbReference>
<evidence type="ECO:0000256" key="1">
    <source>
        <dbReference type="ARBA" id="ARBA00009013"/>
    </source>
</evidence>
<comment type="caution">
    <text evidence="4">The sequence shown here is derived from an EMBL/GenBank/DDBJ whole genome shotgun (WGS) entry which is preliminary data.</text>
</comment>
<dbReference type="CDD" id="cd07043">
    <property type="entry name" value="STAS_anti-anti-sigma_factors"/>
    <property type="match status" value="1"/>
</dbReference>
<name>A0A2A9E6B9_9MICO</name>
<dbReference type="EMBL" id="PDJG01000001">
    <property type="protein sequence ID" value="PFG34597.1"/>
    <property type="molecule type" value="Genomic_DNA"/>
</dbReference>
<evidence type="ECO:0000256" key="2">
    <source>
        <dbReference type="RuleBase" id="RU003749"/>
    </source>
</evidence>
<sequence length="122" mass="12929">MTSTPTDRDDANGITCSVRPGTTLITLTGDIDAALREQASAAMVSLVGRDAPVVLDTRRVTFIDSSGIAFLVQVYKVCDESSLELVLLDPPVNLVDLLDMVGMRELFTIERSGAQESVAAGA</sequence>
<dbReference type="AlphaFoldDB" id="A0A2A9E6B9"/>
<feature type="domain" description="STAS" evidence="3">
    <location>
        <begin position="12"/>
        <end position="122"/>
    </location>
</feature>
<accession>A0A2A9E6B9</accession>
<dbReference type="Pfam" id="PF01740">
    <property type="entry name" value="STAS"/>
    <property type="match status" value="1"/>
</dbReference>
<dbReference type="InterPro" id="IPR002645">
    <property type="entry name" value="STAS_dom"/>
</dbReference>
<dbReference type="PROSITE" id="PS50801">
    <property type="entry name" value="STAS"/>
    <property type="match status" value="1"/>
</dbReference>
<dbReference type="PANTHER" id="PTHR33495">
    <property type="entry name" value="ANTI-SIGMA FACTOR ANTAGONIST TM_1081-RELATED-RELATED"/>
    <property type="match status" value="1"/>
</dbReference>
<dbReference type="NCBIfam" id="TIGR00377">
    <property type="entry name" value="ant_ant_sig"/>
    <property type="match status" value="1"/>
</dbReference>
<evidence type="ECO:0000313" key="5">
    <source>
        <dbReference type="Proteomes" id="UP000225548"/>
    </source>
</evidence>
<organism evidence="4 5">
    <name type="scientific">Sanguibacter antarcticus</name>
    <dbReference type="NCBI Taxonomy" id="372484"/>
    <lineage>
        <taxon>Bacteria</taxon>
        <taxon>Bacillati</taxon>
        <taxon>Actinomycetota</taxon>
        <taxon>Actinomycetes</taxon>
        <taxon>Micrococcales</taxon>
        <taxon>Sanguibacteraceae</taxon>
        <taxon>Sanguibacter</taxon>
    </lineage>
</organism>
<dbReference type="Proteomes" id="UP000225548">
    <property type="component" value="Unassembled WGS sequence"/>
</dbReference>
<dbReference type="Gene3D" id="3.30.750.24">
    <property type="entry name" value="STAS domain"/>
    <property type="match status" value="1"/>
</dbReference>
<dbReference type="RefSeq" id="WP_098455607.1">
    <property type="nucleotide sequence ID" value="NZ_PDJG01000001.1"/>
</dbReference>
<keyword evidence="5" id="KW-1185">Reference proteome</keyword>
<comment type="similarity">
    <text evidence="1 2">Belongs to the anti-sigma-factor antagonist family.</text>
</comment>
<protein>
    <recommendedName>
        <fullName evidence="2">Anti-sigma factor antagonist</fullName>
    </recommendedName>
</protein>
<reference evidence="4 5" key="1">
    <citation type="submission" date="2017-10" db="EMBL/GenBank/DDBJ databases">
        <title>Sequencing the genomes of 1000 actinobacteria strains.</title>
        <authorList>
            <person name="Klenk H.-P."/>
        </authorList>
    </citation>
    <scope>NUCLEOTIDE SEQUENCE [LARGE SCALE GENOMIC DNA]</scope>
    <source>
        <strain evidence="4 5">DSM 18966</strain>
    </source>
</reference>
<gene>
    <name evidence="4" type="ORF">ATL42_2514</name>
</gene>
<dbReference type="OrthoDB" id="5145734at2"/>